<keyword evidence="6" id="KW-0418">Kinase</keyword>
<dbReference type="KEGG" id="pmrn:116956502"/>
<dbReference type="PANTHER" id="PTHR21290">
    <property type="entry name" value="SPHINGOMYELIN SYNTHETASE"/>
    <property type="match status" value="1"/>
</dbReference>
<evidence type="ECO:0000256" key="12">
    <source>
        <dbReference type="SAM" id="MobiDB-lite"/>
    </source>
</evidence>
<dbReference type="Proteomes" id="UP001318040">
    <property type="component" value="Chromosome 65"/>
</dbReference>
<evidence type="ECO:0000256" key="7">
    <source>
        <dbReference type="ARBA" id="ARBA00022919"/>
    </source>
</evidence>
<dbReference type="GO" id="GO:0047493">
    <property type="term" value="F:ceramide cholinephosphotransferase activity"/>
    <property type="evidence" value="ECO:0007669"/>
    <property type="project" value="TreeGrafter"/>
</dbReference>
<feature type="transmembrane region" description="Helical" evidence="13">
    <location>
        <begin position="177"/>
        <end position="195"/>
    </location>
</feature>
<feature type="compositionally biased region" description="Pro residues" evidence="12">
    <location>
        <begin position="82"/>
        <end position="93"/>
    </location>
</feature>
<dbReference type="GO" id="GO:0046513">
    <property type="term" value="P:ceramide biosynthetic process"/>
    <property type="evidence" value="ECO:0007669"/>
    <property type="project" value="TreeGrafter"/>
</dbReference>
<sequence length="370" mass="40476">MDGHRNGMKGGGRGEMVMRSAHVSVDLAADLTTPLLPPPPSSDPTALAPHHGAPGGPPPSPPPPAPGGPPLLPAAGTGDPASAPPPPPPPPPEWGKTAAAFVYAVSALVATSVAIAVVHERVPDMEVSPPLPDVFFDRISRVEWAFSVCEINGVILVSMWFTQWACLTHRSIIGRRYFFIIGTLYLYRCITMYITTLPVPGSHFHCSPKVLGDVELQMRRVMKLIAGGGLSLTGSHTLCGDYLYSGHTVVLTLTCLFAQEYSPRRWFWYRVLCFLLAVSGVAAILAAHDHYSIDVLAAYYVTTRLHYTYHGMATTADLKSRESGNWFRKLWWFRIFLLLEGNVPTSVPLRFSLPMLSAGRDERYSRVEMA</sequence>
<dbReference type="GO" id="GO:0005789">
    <property type="term" value="C:endoplasmic reticulum membrane"/>
    <property type="evidence" value="ECO:0007669"/>
    <property type="project" value="TreeGrafter"/>
</dbReference>
<reference evidence="16 17" key="1">
    <citation type="submission" date="2025-04" db="UniProtKB">
        <authorList>
            <consortium name="RefSeq"/>
        </authorList>
    </citation>
    <scope>IDENTIFICATION</scope>
    <source>
        <tissue evidence="16 17">Sperm</tissue>
    </source>
</reference>
<keyword evidence="10 13" id="KW-0472">Membrane</keyword>
<dbReference type="GO" id="GO:0005886">
    <property type="term" value="C:plasma membrane"/>
    <property type="evidence" value="ECO:0007669"/>
    <property type="project" value="TreeGrafter"/>
</dbReference>
<evidence type="ECO:0000259" key="14">
    <source>
        <dbReference type="Pfam" id="PF14360"/>
    </source>
</evidence>
<evidence type="ECO:0000256" key="2">
    <source>
        <dbReference type="ARBA" id="ARBA00004308"/>
    </source>
</evidence>
<dbReference type="InterPro" id="IPR025749">
    <property type="entry name" value="Sphingomyelin_synth-like_dom"/>
</dbReference>
<dbReference type="PANTHER" id="PTHR21290:SF28">
    <property type="entry name" value="PHOSPHATIDYLCHOLINE:CERAMIDE CHOLINEPHOSPHOTRANSFERASE 1"/>
    <property type="match status" value="1"/>
</dbReference>
<keyword evidence="7" id="KW-0746">Sphingolipid metabolism</keyword>
<name>A0AAJ7XI25_PETMA</name>
<feature type="compositionally biased region" description="Pro residues" evidence="12">
    <location>
        <begin position="55"/>
        <end position="72"/>
    </location>
</feature>
<evidence type="ECO:0000256" key="4">
    <source>
        <dbReference type="ARBA" id="ARBA00022679"/>
    </source>
</evidence>
<dbReference type="AlphaFoldDB" id="A0AAJ7XI25"/>
<keyword evidence="9" id="KW-0443">Lipid metabolism</keyword>
<dbReference type="GO" id="GO:0000139">
    <property type="term" value="C:Golgi membrane"/>
    <property type="evidence" value="ECO:0007669"/>
    <property type="project" value="TreeGrafter"/>
</dbReference>
<feature type="transmembrane region" description="Helical" evidence="13">
    <location>
        <begin position="100"/>
        <end position="119"/>
    </location>
</feature>
<gene>
    <name evidence="16 17" type="primary">LOC116956502</name>
</gene>
<dbReference type="GO" id="GO:0016301">
    <property type="term" value="F:kinase activity"/>
    <property type="evidence" value="ECO:0007669"/>
    <property type="project" value="UniProtKB-KW"/>
</dbReference>
<dbReference type="GO" id="GO:0006686">
    <property type="term" value="P:sphingomyelin biosynthetic process"/>
    <property type="evidence" value="ECO:0007669"/>
    <property type="project" value="TreeGrafter"/>
</dbReference>
<evidence type="ECO:0000256" key="8">
    <source>
        <dbReference type="ARBA" id="ARBA00022989"/>
    </source>
</evidence>
<keyword evidence="5 13" id="KW-0812">Transmembrane</keyword>
<evidence type="ECO:0000256" key="10">
    <source>
        <dbReference type="ARBA" id="ARBA00023136"/>
    </source>
</evidence>
<feature type="transmembrane region" description="Helical" evidence="13">
    <location>
        <begin position="266"/>
        <end position="287"/>
    </location>
</feature>
<evidence type="ECO:0000256" key="5">
    <source>
        <dbReference type="ARBA" id="ARBA00022692"/>
    </source>
</evidence>
<feature type="transmembrane region" description="Helical" evidence="13">
    <location>
        <begin position="144"/>
        <end position="165"/>
    </location>
</feature>
<evidence type="ECO:0000313" key="16">
    <source>
        <dbReference type="RefSeq" id="XP_032834067.1"/>
    </source>
</evidence>
<accession>A0AAJ7XI25</accession>
<evidence type="ECO:0000256" key="6">
    <source>
        <dbReference type="ARBA" id="ARBA00022777"/>
    </source>
</evidence>
<proteinExistence type="inferred from homology"/>
<comment type="subcellular location">
    <subcellularLocation>
        <location evidence="2">Endomembrane system</location>
    </subcellularLocation>
    <subcellularLocation>
        <location evidence="1">Membrane</location>
        <topology evidence="1">Multi-pass membrane protein</topology>
    </subcellularLocation>
</comment>
<feature type="region of interest" description="Disordered" evidence="12">
    <location>
        <begin position="29"/>
        <end position="93"/>
    </location>
</feature>
<comment type="catalytic activity">
    <reaction evidence="11">
        <text>an N-acylsphing-4-enine + a 1,2-diacyl-sn-glycero-3-phosphoethanolamine = an N-acylsphing-4-enine 1-phosphoethanolamine + a 1,2-diacyl-sn-glycerol</text>
        <dbReference type="Rhea" id="RHEA:36079"/>
        <dbReference type="ChEBI" id="CHEBI:17815"/>
        <dbReference type="ChEBI" id="CHEBI:52639"/>
        <dbReference type="ChEBI" id="CHEBI:64612"/>
        <dbReference type="ChEBI" id="CHEBI:73203"/>
    </reaction>
    <physiologicalReaction direction="left-to-right" evidence="11">
        <dbReference type="Rhea" id="RHEA:36080"/>
    </physiologicalReaction>
</comment>
<evidence type="ECO:0000313" key="17">
    <source>
        <dbReference type="RefSeq" id="XP_032834068.1"/>
    </source>
</evidence>
<dbReference type="RefSeq" id="XP_032834067.1">
    <property type="nucleotide sequence ID" value="XM_032978176.1"/>
</dbReference>
<feature type="domain" description="Sphingomyelin synthase-like" evidence="14">
    <location>
        <begin position="239"/>
        <end position="310"/>
    </location>
</feature>
<protein>
    <submittedName>
        <fullName evidence="16 17">Phosphatidylcholine:ceramide cholinephosphotransferase 1-like</fullName>
    </submittedName>
</protein>
<evidence type="ECO:0000256" key="11">
    <source>
        <dbReference type="ARBA" id="ARBA00049904"/>
    </source>
</evidence>
<feature type="compositionally biased region" description="Low complexity" evidence="12">
    <location>
        <begin position="43"/>
        <end position="52"/>
    </location>
</feature>
<keyword evidence="4" id="KW-0808">Transferase</keyword>
<comment type="similarity">
    <text evidence="3">Belongs to the sphingomyelin synthase family.</text>
</comment>
<evidence type="ECO:0000313" key="15">
    <source>
        <dbReference type="Proteomes" id="UP001318040"/>
    </source>
</evidence>
<evidence type="ECO:0000256" key="9">
    <source>
        <dbReference type="ARBA" id="ARBA00023098"/>
    </source>
</evidence>
<evidence type="ECO:0000256" key="3">
    <source>
        <dbReference type="ARBA" id="ARBA00005441"/>
    </source>
</evidence>
<evidence type="ECO:0000256" key="1">
    <source>
        <dbReference type="ARBA" id="ARBA00004141"/>
    </source>
</evidence>
<organism evidence="15 17">
    <name type="scientific">Petromyzon marinus</name>
    <name type="common">Sea lamprey</name>
    <dbReference type="NCBI Taxonomy" id="7757"/>
    <lineage>
        <taxon>Eukaryota</taxon>
        <taxon>Metazoa</taxon>
        <taxon>Chordata</taxon>
        <taxon>Craniata</taxon>
        <taxon>Vertebrata</taxon>
        <taxon>Cyclostomata</taxon>
        <taxon>Hyperoartia</taxon>
        <taxon>Petromyzontiformes</taxon>
        <taxon>Petromyzontidae</taxon>
        <taxon>Petromyzon</taxon>
    </lineage>
</organism>
<dbReference type="RefSeq" id="XP_032834068.1">
    <property type="nucleotide sequence ID" value="XM_032978177.1"/>
</dbReference>
<evidence type="ECO:0000256" key="13">
    <source>
        <dbReference type="SAM" id="Phobius"/>
    </source>
</evidence>
<dbReference type="Pfam" id="PF14360">
    <property type="entry name" value="PAP2_C"/>
    <property type="match status" value="1"/>
</dbReference>
<dbReference type="GO" id="GO:0033188">
    <property type="term" value="F:sphingomyelin synthase activity"/>
    <property type="evidence" value="ECO:0007669"/>
    <property type="project" value="TreeGrafter"/>
</dbReference>
<keyword evidence="8 13" id="KW-1133">Transmembrane helix</keyword>
<keyword evidence="15" id="KW-1185">Reference proteome</keyword>
<dbReference type="InterPro" id="IPR045221">
    <property type="entry name" value="Sphingomyelin_synth-like"/>
</dbReference>